<gene>
    <name evidence="1" type="ORF">DI603_02210</name>
</gene>
<dbReference type="AlphaFoldDB" id="A0A2W5E5Q0"/>
<protein>
    <submittedName>
        <fullName evidence="1">Uncharacterized protein</fullName>
    </submittedName>
</protein>
<name>A0A2W5E5Q0_9BURK</name>
<proteinExistence type="predicted"/>
<organism evidence="1 2">
    <name type="scientific">Roseateles depolymerans</name>
    <dbReference type="NCBI Taxonomy" id="76731"/>
    <lineage>
        <taxon>Bacteria</taxon>
        <taxon>Pseudomonadati</taxon>
        <taxon>Pseudomonadota</taxon>
        <taxon>Betaproteobacteria</taxon>
        <taxon>Burkholderiales</taxon>
        <taxon>Sphaerotilaceae</taxon>
        <taxon>Roseateles</taxon>
    </lineage>
</organism>
<dbReference type="EMBL" id="QFOD01000001">
    <property type="protein sequence ID" value="PZP36787.1"/>
    <property type="molecule type" value="Genomic_DNA"/>
</dbReference>
<evidence type="ECO:0000313" key="2">
    <source>
        <dbReference type="Proteomes" id="UP000249633"/>
    </source>
</evidence>
<comment type="caution">
    <text evidence="1">The sequence shown here is derived from an EMBL/GenBank/DDBJ whole genome shotgun (WGS) entry which is preliminary data.</text>
</comment>
<dbReference type="Proteomes" id="UP000249633">
    <property type="component" value="Unassembled WGS sequence"/>
</dbReference>
<accession>A0A2W5E5Q0</accession>
<sequence>MSPDEPADPLLDAGGADPRACESTVRRVFGLIWPDACIDCRRDAEDDFIVGLSEGSMRHVVRVPRALVAFDAGLALVRAVYKSGLPAELGRAQAAQACSL</sequence>
<evidence type="ECO:0000313" key="1">
    <source>
        <dbReference type="EMBL" id="PZP36787.1"/>
    </source>
</evidence>
<reference evidence="1 2" key="1">
    <citation type="submission" date="2017-08" db="EMBL/GenBank/DDBJ databases">
        <title>Infants hospitalized years apart are colonized by the same room-sourced microbial strains.</title>
        <authorList>
            <person name="Brooks B."/>
            <person name="Olm M.R."/>
            <person name="Firek B.A."/>
            <person name="Baker R."/>
            <person name="Thomas B.C."/>
            <person name="Morowitz M.J."/>
            <person name="Banfield J.F."/>
        </authorList>
    </citation>
    <scope>NUCLEOTIDE SEQUENCE [LARGE SCALE GENOMIC DNA]</scope>
    <source>
        <strain evidence="1">S2_012_000_R2_81</strain>
    </source>
</reference>